<dbReference type="Proteomes" id="UP001596161">
    <property type="component" value="Unassembled WGS sequence"/>
</dbReference>
<sequence length="246" mass="27011">MKRLIYITYLGLLALILISCHKENVAPDGALATPTPNEARFGSCFSYHYLTKTGVFQLGNARTDYVLVGFGGNVTLAQQQALLSQYTIFDQIDGDYFSDSGIITIVKLNSNATCQAVANMINNLERKRQVKFAGPVFNDPNGVLAWIGQTNEITVTLKNAAYYPHLQQLARITRTTIVTNLWDDTYLLSADKNSAGNSLQMTSLFNVSPFVALAEPNFLAQSPPLRTGDKPQRKLAKTFLPALAAL</sequence>
<gene>
    <name evidence="1" type="ORF">ACFPIB_10695</name>
</gene>
<dbReference type="RefSeq" id="WP_378017446.1">
    <property type="nucleotide sequence ID" value="NZ_JBHSKT010000005.1"/>
</dbReference>
<comment type="caution">
    <text evidence="1">The sequence shown here is derived from an EMBL/GenBank/DDBJ whole genome shotgun (WGS) entry which is preliminary data.</text>
</comment>
<protein>
    <submittedName>
        <fullName evidence="1">Uncharacterized protein</fullName>
    </submittedName>
</protein>
<dbReference type="EMBL" id="JBHSKT010000005">
    <property type="protein sequence ID" value="MFC5271080.1"/>
    <property type="molecule type" value="Genomic_DNA"/>
</dbReference>
<evidence type="ECO:0000313" key="1">
    <source>
        <dbReference type="EMBL" id="MFC5271080.1"/>
    </source>
</evidence>
<dbReference type="PROSITE" id="PS51257">
    <property type="entry name" value="PROKAR_LIPOPROTEIN"/>
    <property type="match status" value="1"/>
</dbReference>
<evidence type="ECO:0000313" key="2">
    <source>
        <dbReference type="Proteomes" id="UP001596161"/>
    </source>
</evidence>
<organism evidence="1 2">
    <name type="scientific">Adhaeribacter terreus</name>
    <dbReference type="NCBI Taxonomy" id="529703"/>
    <lineage>
        <taxon>Bacteria</taxon>
        <taxon>Pseudomonadati</taxon>
        <taxon>Bacteroidota</taxon>
        <taxon>Cytophagia</taxon>
        <taxon>Cytophagales</taxon>
        <taxon>Hymenobacteraceae</taxon>
        <taxon>Adhaeribacter</taxon>
    </lineage>
</organism>
<proteinExistence type="predicted"/>
<accession>A0ABW0EDD6</accession>
<keyword evidence="2" id="KW-1185">Reference proteome</keyword>
<reference evidence="2" key="1">
    <citation type="journal article" date="2019" name="Int. J. Syst. Evol. Microbiol.">
        <title>The Global Catalogue of Microorganisms (GCM) 10K type strain sequencing project: providing services to taxonomists for standard genome sequencing and annotation.</title>
        <authorList>
            <consortium name="The Broad Institute Genomics Platform"/>
            <consortium name="The Broad Institute Genome Sequencing Center for Infectious Disease"/>
            <person name="Wu L."/>
            <person name="Ma J."/>
        </authorList>
    </citation>
    <scope>NUCLEOTIDE SEQUENCE [LARGE SCALE GENOMIC DNA]</scope>
    <source>
        <strain evidence="2">KACC 12602</strain>
    </source>
</reference>
<name>A0ABW0EDD6_9BACT</name>